<proteinExistence type="predicted"/>
<dbReference type="InterPro" id="IPR029058">
    <property type="entry name" value="AB_hydrolase_fold"/>
</dbReference>
<name>A0ABS4KLG4_9FIRM</name>
<dbReference type="Pfam" id="PF00326">
    <property type="entry name" value="Peptidase_S9"/>
    <property type="match status" value="1"/>
</dbReference>
<evidence type="ECO:0000313" key="3">
    <source>
        <dbReference type="EMBL" id="MBP2028632.1"/>
    </source>
</evidence>
<dbReference type="PANTHER" id="PTHR22946">
    <property type="entry name" value="DIENELACTONE HYDROLASE DOMAIN-CONTAINING PROTEIN-RELATED"/>
    <property type="match status" value="1"/>
</dbReference>
<dbReference type="PANTHER" id="PTHR22946:SF9">
    <property type="entry name" value="POLYKETIDE TRANSFERASE AF380"/>
    <property type="match status" value="1"/>
</dbReference>
<dbReference type="EMBL" id="JAGGLI010000034">
    <property type="protein sequence ID" value="MBP2028632.1"/>
    <property type="molecule type" value="Genomic_DNA"/>
</dbReference>
<sequence length="253" mass="29188">MEFLNISRENIQIGDIPAIILRPNLNQEKLPTIVFYHGWSSRKESQVFRGSIIASLGFQVILPDAIHHGSRGEIDYLESEKTGLFWEVVLNNLNEWKKIKEYIVENLKADPLRIGVAGHSMGGFTASGIFAENMDIKACTTLNGSFNWKKSNEIFKKRLNIKMNEDYKEIENRISKKNPNSMIENLAQRPILILHGESDSIVSIAPQREFFEDIKVKYENAEDIKMISYPNLDHFVTTNMIEDMCEWFSMKLK</sequence>
<dbReference type="Gene3D" id="3.40.50.1820">
    <property type="entry name" value="alpha/beta hydrolase"/>
    <property type="match status" value="1"/>
</dbReference>
<dbReference type="SUPFAM" id="SSF53474">
    <property type="entry name" value="alpha/beta-Hydrolases"/>
    <property type="match status" value="1"/>
</dbReference>
<evidence type="ECO:0000256" key="1">
    <source>
        <dbReference type="ARBA" id="ARBA00022801"/>
    </source>
</evidence>
<keyword evidence="4" id="KW-1185">Reference proteome</keyword>
<keyword evidence="3" id="KW-0645">Protease</keyword>
<reference evidence="3 4" key="1">
    <citation type="submission" date="2021-03" db="EMBL/GenBank/DDBJ databases">
        <title>Genomic Encyclopedia of Type Strains, Phase IV (KMG-IV): sequencing the most valuable type-strain genomes for metagenomic binning, comparative biology and taxonomic classification.</title>
        <authorList>
            <person name="Goeker M."/>
        </authorList>
    </citation>
    <scope>NUCLEOTIDE SEQUENCE [LARGE SCALE GENOMIC DNA]</scope>
    <source>
        <strain evidence="3 4">DSM 27512</strain>
    </source>
</reference>
<evidence type="ECO:0000259" key="2">
    <source>
        <dbReference type="Pfam" id="PF00326"/>
    </source>
</evidence>
<evidence type="ECO:0000313" key="4">
    <source>
        <dbReference type="Proteomes" id="UP001314903"/>
    </source>
</evidence>
<gene>
    <name evidence="3" type="ORF">J2Z35_002462</name>
</gene>
<comment type="caution">
    <text evidence="3">The sequence shown here is derived from an EMBL/GenBank/DDBJ whole genome shotgun (WGS) entry which is preliminary data.</text>
</comment>
<dbReference type="InterPro" id="IPR001375">
    <property type="entry name" value="Peptidase_S9_cat"/>
</dbReference>
<protein>
    <submittedName>
        <fullName evidence="3">Dipeptidyl aminopeptidase/acylaminoacyl peptidase</fullName>
    </submittedName>
</protein>
<dbReference type="Proteomes" id="UP001314903">
    <property type="component" value="Unassembled WGS sequence"/>
</dbReference>
<dbReference type="GO" id="GO:0004177">
    <property type="term" value="F:aminopeptidase activity"/>
    <property type="evidence" value="ECO:0007669"/>
    <property type="project" value="UniProtKB-KW"/>
</dbReference>
<feature type="domain" description="Peptidase S9 prolyl oligopeptidase catalytic" evidence="2">
    <location>
        <begin position="97"/>
        <end position="239"/>
    </location>
</feature>
<organism evidence="3 4">
    <name type="scientific">Acetoanaerobium pronyense</name>
    <dbReference type="NCBI Taxonomy" id="1482736"/>
    <lineage>
        <taxon>Bacteria</taxon>
        <taxon>Bacillati</taxon>
        <taxon>Bacillota</taxon>
        <taxon>Clostridia</taxon>
        <taxon>Peptostreptococcales</taxon>
        <taxon>Filifactoraceae</taxon>
        <taxon>Acetoanaerobium</taxon>
    </lineage>
</organism>
<accession>A0ABS4KLG4</accession>
<keyword evidence="3" id="KW-0031">Aminopeptidase</keyword>
<keyword evidence="1" id="KW-0378">Hydrolase</keyword>
<dbReference type="RefSeq" id="WP_209661687.1">
    <property type="nucleotide sequence ID" value="NZ_JAGGLI010000034.1"/>
</dbReference>
<dbReference type="InterPro" id="IPR050261">
    <property type="entry name" value="FrsA_esterase"/>
</dbReference>